<feature type="region of interest" description="Disordered" evidence="8">
    <location>
        <begin position="494"/>
        <end position="629"/>
    </location>
</feature>
<dbReference type="InterPro" id="IPR016024">
    <property type="entry name" value="ARM-type_fold"/>
</dbReference>
<evidence type="ECO:0000313" key="11">
    <source>
        <dbReference type="Proteomes" id="UP000245946"/>
    </source>
</evidence>
<dbReference type="SUPFAM" id="SSF48371">
    <property type="entry name" value="ARM repeat"/>
    <property type="match status" value="1"/>
</dbReference>
<feature type="compositionally biased region" description="Acidic residues" evidence="8">
    <location>
        <begin position="537"/>
        <end position="546"/>
    </location>
</feature>
<feature type="compositionally biased region" description="Polar residues" evidence="8">
    <location>
        <begin position="1333"/>
        <end position="1343"/>
    </location>
</feature>
<dbReference type="InterPro" id="IPR011009">
    <property type="entry name" value="Kinase-like_dom_sf"/>
</dbReference>
<dbReference type="PROSITE" id="PS50011">
    <property type="entry name" value="PROTEIN_KINASE_DOM"/>
    <property type="match status" value="1"/>
</dbReference>
<dbReference type="InterPro" id="IPR000719">
    <property type="entry name" value="Prot_kinase_dom"/>
</dbReference>
<protein>
    <recommendedName>
        <fullName evidence="9">Protein kinase domain-containing protein</fullName>
    </recommendedName>
</protein>
<dbReference type="InterPro" id="IPR011989">
    <property type="entry name" value="ARM-like"/>
</dbReference>
<dbReference type="CDD" id="cd06627">
    <property type="entry name" value="STKc_Cdc7_like"/>
    <property type="match status" value="1"/>
</dbReference>
<comment type="similarity">
    <text evidence="6">Belongs to the protein kinase superfamily. STE Ser/Thr protein kinase family.</text>
</comment>
<feature type="compositionally biased region" description="Low complexity" evidence="8">
    <location>
        <begin position="527"/>
        <end position="536"/>
    </location>
</feature>
<dbReference type="FunFam" id="1.25.10.10:FF:000583">
    <property type="entry name" value="MAP3K epsilon protein kinase 1"/>
    <property type="match status" value="1"/>
</dbReference>
<feature type="region of interest" description="Disordered" evidence="8">
    <location>
        <begin position="724"/>
        <end position="750"/>
    </location>
</feature>
<dbReference type="InterPro" id="IPR017441">
    <property type="entry name" value="Protein_kinase_ATP_BS"/>
</dbReference>
<feature type="compositionally biased region" description="Low complexity" evidence="8">
    <location>
        <begin position="642"/>
        <end position="670"/>
    </location>
</feature>
<dbReference type="SMART" id="SM00220">
    <property type="entry name" value="S_TKc"/>
    <property type="match status" value="1"/>
</dbReference>
<feature type="region of interest" description="Disordered" evidence="8">
    <location>
        <begin position="1322"/>
        <end position="1386"/>
    </location>
</feature>
<dbReference type="FunFam" id="1.10.510.10:FF:000946">
    <property type="entry name" value="Probable serine/threonine-protein kinase DDB_G0284251"/>
    <property type="match status" value="1"/>
</dbReference>
<evidence type="ECO:0000256" key="8">
    <source>
        <dbReference type="SAM" id="MobiDB-lite"/>
    </source>
</evidence>
<dbReference type="PANTHER" id="PTHR48016:SF4">
    <property type="entry name" value="PROTEIN KINASE DOMAIN-CONTAINING PROTEIN"/>
    <property type="match status" value="1"/>
</dbReference>
<dbReference type="Gene3D" id="1.10.510.10">
    <property type="entry name" value="Transferase(Phosphotransferase) domain 1"/>
    <property type="match status" value="1"/>
</dbReference>
<feature type="region of interest" description="Disordered" evidence="8">
    <location>
        <begin position="641"/>
        <end position="709"/>
    </location>
</feature>
<dbReference type="GO" id="GO:0004709">
    <property type="term" value="F:MAP kinase kinase kinase activity"/>
    <property type="evidence" value="ECO:0007669"/>
    <property type="project" value="TreeGrafter"/>
</dbReference>
<keyword evidence="1" id="KW-0808">Transferase</keyword>
<dbReference type="GeneID" id="37268597"/>
<dbReference type="RefSeq" id="XP_025595717.1">
    <property type="nucleotide sequence ID" value="XM_025741053.1"/>
</dbReference>
<keyword evidence="11" id="KW-1185">Reference proteome</keyword>
<dbReference type="PROSITE" id="PS00107">
    <property type="entry name" value="PROTEIN_KINASE_ATP"/>
    <property type="match status" value="1"/>
</dbReference>
<dbReference type="InterPro" id="IPR008271">
    <property type="entry name" value="Ser/Thr_kinase_AS"/>
</dbReference>
<feature type="binding site" evidence="7">
    <location>
        <position position="84"/>
    </location>
    <ligand>
        <name>ATP</name>
        <dbReference type="ChEBI" id="CHEBI:30616"/>
    </ligand>
</feature>
<dbReference type="EMBL" id="KZ819304">
    <property type="protein sequence ID" value="PWN95438.1"/>
    <property type="molecule type" value="Genomic_DNA"/>
</dbReference>
<feature type="compositionally biased region" description="Polar residues" evidence="8">
    <location>
        <begin position="735"/>
        <end position="750"/>
    </location>
</feature>
<dbReference type="GO" id="GO:0046872">
    <property type="term" value="F:metal ion binding"/>
    <property type="evidence" value="ECO:0007669"/>
    <property type="project" value="UniProtKB-KW"/>
</dbReference>
<evidence type="ECO:0000256" key="2">
    <source>
        <dbReference type="ARBA" id="ARBA00022723"/>
    </source>
</evidence>
<dbReference type="Proteomes" id="UP000245946">
    <property type="component" value="Unassembled WGS sequence"/>
</dbReference>
<dbReference type="Gene3D" id="1.25.10.10">
    <property type="entry name" value="Leucine-rich Repeat Variant"/>
    <property type="match status" value="2"/>
</dbReference>
<evidence type="ECO:0000256" key="6">
    <source>
        <dbReference type="ARBA" id="ARBA00025754"/>
    </source>
</evidence>
<feature type="domain" description="Protein kinase" evidence="9">
    <location>
        <begin position="55"/>
        <end position="305"/>
    </location>
</feature>
<evidence type="ECO:0000256" key="4">
    <source>
        <dbReference type="ARBA" id="ARBA00022777"/>
    </source>
</evidence>
<feature type="compositionally biased region" description="Low complexity" evidence="8">
    <location>
        <begin position="422"/>
        <end position="440"/>
    </location>
</feature>
<dbReference type="PANTHER" id="PTHR48016">
    <property type="entry name" value="MAP KINASE KINASE KINASE SSK2-RELATED-RELATED"/>
    <property type="match status" value="1"/>
</dbReference>
<keyword evidence="3 7" id="KW-0547">Nucleotide-binding</keyword>
<dbReference type="InterPro" id="IPR050538">
    <property type="entry name" value="MAP_kinase_kinase_kinase"/>
</dbReference>
<evidence type="ECO:0000256" key="1">
    <source>
        <dbReference type="ARBA" id="ARBA00022679"/>
    </source>
</evidence>
<name>A0A316Z3A2_9BASI</name>
<feature type="compositionally biased region" description="Low complexity" evidence="8">
    <location>
        <begin position="568"/>
        <end position="588"/>
    </location>
</feature>
<dbReference type="SUPFAM" id="SSF56112">
    <property type="entry name" value="Protein kinase-like (PK-like)"/>
    <property type="match status" value="1"/>
</dbReference>
<reference evidence="10 11" key="1">
    <citation type="journal article" date="2018" name="Mol. Biol. Evol.">
        <title>Broad Genomic Sampling Reveals a Smut Pathogenic Ancestry of the Fungal Clade Ustilaginomycotina.</title>
        <authorList>
            <person name="Kijpornyongpan T."/>
            <person name="Mondo S.J."/>
            <person name="Barry K."/>
            <person name="Sandor L."/>
            <person name="Lee J."/>
            <person name="Lipzen A."/>
            <person name="Pangilinan J."/>
            <person name="LaButti K."/>
            <person name="Hainaut M."/>
            <person name="Henrissat B."/>
            <person name="Grigoriev I.V."/>
            <person name="Spatafora J.W."/>
            <person name="Aime M.C."/>
        </authorList>
    </citation>
    <scope>NUCLEOTIDE SEQUENCE [LARGE SCALE GENOMIC DNA]</scope>
    <source>
        <strain evidence="10 11">MCA 4186</strain>
    </source>
</reference>
<feature type="compositionally biased region" description="Acidic residues" evidence="8">
    <location>
        <begin position="601"/>
        <end position="616"/>
    </location>
</feature>
<evidence type="ECO:0000256" key="3">
    <source>
        <dbReference type="ARBA" id="ARBA00022741"/>
    </source>
</evidence>
<feature type="region of interest" description="Disordered" evidence="8">
    <location>
        <begin position="343"/>
        <end position="444"/>
    </location>
</feature>
<feature type="compositionally biased region" description="Low complexity" evidence="8">
    <location>
        <begin position="1357"/>
        <end position="1368"/>
    </location>
</feature>
<accession>A0A316Z3A2</accession>
<dbReference type="PROSITE" id="PS00108">
    <property type="entry name" value="PROTEIN_KINASE_ST"/>
    <property type="match status" value="1"/>
</dbReference>
<evidence type="ECO:0000259" key="9">
    <source>
        <dbReference type="PROSITE" id="PS50011"/>
    </source>
</evidence>
<proteinExistence type="inferred from homology"/>
<evidence type="ECO:0000256" key="5">
    <source>
        <dbReference type="ARBA" id="ARBA00022840"/>
    </source>
</evidence>
<keyword evidence="2" id="KW-0479">Metal-binding</keyword>
<gene>
    <name evidence="10" type="ORF">FA09DRAFT_322474</name>
</gene>
<dbReference type="GO" id="GO:0005524">
    <property type="term" value="F:ATP binding"/>
    <property type="evidence" value="ECO:0007669"/>
    <property type="project" value="UniProtKB-UniRule"/>
</dbReference>
<sequence>MFGAGGGANMRAAAAPLPSPTSATAVLQQARQASASGMSDTSQSGGAALAQLGHYQLGDCLGRGAFGSVFRGLNWITGETVAVKQIRLGNIPASELGEIMSEIDLLRCLNHPNIVKYKGSEKTRDYLYIILEYCENGSLQHICKRFGKFPEGLVGVYVSQMLEGLLYLHDQGVIHRDIKGANILTTKDGSVKLADFGVATRTGAMADYAVVGSPYWMAPEVIDQSGASTASDIWSVGCVVIELLEGKPPYHQLDPMPALFRIVQDDCPPLPESASPVVKDFLMLCFQKDANLRVSARKLLRHPWMMNSRRQLEGMHKGGSLRGQGTATVYDEAVKSVQEWNEALRDPPGPLAPRGPVADASTIKPASLAPPGGPLGAGRWPTSADQTDASLAPHQRTPTRRTARSVSRPLPAGMTSDNTTLPAPSRSTDPDSTPKSSDAPFTGLLVSLGSPKTNVVPVLPPLHAAPLLEQRKALMPEATDDNWDDDFEEGISSTKISSFDKPEERMPKAEAKADAKTKAEARRVEAKPAASPALDAADFDLAESNEDNFMTIKPRKRDSSPASPPRRPLAGPSGRSSTAAKSPRAAAAVLPKLDESSASADVEDYSDLVSDDEENHLDERIRKLQAQHSVGRRLFHPNDLKALSSAGSSSSGAPALGRRGSSGSDRSPGGTMRPVRQLSSPSIAAIRDRPDSPMSSLSPPGSVKLSDEKWKSVRRTLSKYSEGGGEDYSDLFGKTGTSEGSSSATPTLQLTTRLSNRSWLGDDEDDDDPFAEIDGELADQADLESNLARDKHARNAAEVTKLVDALQDASIGEEELIETCYQLELYMTQVPEMKAVILSAHGALAIVQLLELSRADAVTFELLGLLNILIYDESSAQETLCLIGAIPVVMALTAKKHSPDVRLEAAHFIYCMCDSSSLTLQFVLSCRGLKTLVGLIDEDYAEEKALVCLGIACVNSVLGLQSQASRNDFCRMLAQEGLMEPLSEVLAQVIEDDAEPDEETPDYVLAAKDRILQIFIIFSSSTRGSWLKERVATRGVLRRMMQACHDLDPKSLTLMLKSIKSLSMSPPILDELQNANTIEALTRVLAQHHDGPWGNEVSNQVLNTMYNLCRLNKSRQEEAAQAGIIPELLRIVRNKSHLKQFALPILCDFAHAKVTRKLMNQHGGIDFYLDLLEDPAWRAQALDAVYVWLQEDSRVEAALLRPESTAAILSVFTTTATASSFENLLAPFTGILRLSPSVALAVGTSANFLKRLIKRLGHAKAVVRLNLLRITKLVCDAHPDGQSFIAQYKLLEIIERLSRDDGAVLVRELARDILEQLRAAPDQARSVRRTASETHIGSPSAASTVRRAVRPPVDPTSGRASPARSGASLVRRQTSRAHHGAADTPS</sequence>
<dbReference type="Pfam" id="PF00069">
    <property type="entry name" value="Pkinase"/>
    <property type="match status" value="1"/>
</dbReference>
<dbReference type="STRING" id="58919.A0A316Z3A2"/>
<keyword evidence="4" id="KW-0418">Kinase</keyword>
<dbReference type="OrthoDB" id="8693905at2759"/>
<evidence type="ECO:0000256" key="7">
    <source>
        <dbReference type="PROSITE-ProRule" id="PRU10141"/>
    </source>
</evidence>
<feature type="compositionally biased region" description="Basic and acidic residues" evidence="8">
    <location>
        <begin position="498"/>
        <end position="526"/>
    </location>
</feature>
<organism evidence="10 11">
    <name type="scientific">Tilletiopsis washingtonensis</name>
    <dbReference type="NCBI Taxonomy" id="58919"/>
    <lineage>
        <taxon>Eukaryota</taxon>
        <taxon>Fungi</taxon>
        <taxon>Dikarya</taxon>
        <taxon>Basidiomycota</taxon>
        <taxon>Ustilaginomycotina</taxon>
        <taxon>Exobasidiomycetes</taxon>
        <taxon>Entylomatales</taxon>
        <taxon>Entylomatales incertae sedis</taxon>
        <taxon>Tilletiopsis</taxon>
    </lineage>
</organism>
<evidence type="ECO:0000313" key="10">
    <source>
        <dbReference type="EMBL" id="PWN95438.1"/>
    </source>
</evidence>
<dbReference type="GO" id="GO:0005737">
    <property type="term" value="C:cytoplasm"/>
    <property type="evidence" value="ECO:0007669"/>
    <property type="project" value="TreeGrafter"/>
</dbReference>
<keyword evidence="5 7" id="KW-0067">ATP-binding</keyword>